<proteinExistence type="inferred from homology"/>
<reference evidence="8 9" key="1">
    <citation type="submission" date="2020-07" db="EMBL/GenBank/DDBJ databases">
        <title>Thermoactinomyces phylogeny.</title>
        <authorList>
            <person name="Dunlap C."/>
        </authorList>
    </citation>
    <scope>NUCLEOTIDE SEQUENCE [LARGE SCALE GENOMIC DNA]</scope>
    <source>
        <strain evidence="8 9">AMNI-1</strain>
    </source>
</reference>
<keyword evidence="6" id="KW-0175">Coiled coil</keyword>
<comment type="subcellular location">
    <subcellularLocation>
        <location evidence="1">Cytoplasm</location>
    </subcellularLocation>
</comment>
<keyword evidence="9" id="KW-1185">Reference proteome</keyword>
<name>A0A7W1XPS3_9BACL</name>
<evidence type="ECO:0000256" key="2">
    <source>
        <dbReference type="ARBA" id="ARBA00022490"/>
    </source>
</evidence>
<feature type="coiled-coil region" evidence="6">
    <location>
        <begin position="124"/>
        <end position="174"/>
    </location>
</feature>
<evidence type="ECO:0000256" key="1">
    <source>
        <dbReference type="ARBA" id="ARBA00004496"/>
    </source>
</evidence>
<dbReference type="InterPro" id="IPR051476">
    <property type="entry name" value="Bac_ResReg_Asp_Phosphatase"/>
</dbReference>
<evidence type="ECO:0000256" key="7">
    <source>
        <dbReference type="SAM" id="MobiDB-lite"/>
    </source>
</evidence>
<feature type="region of interest" description="Disordered" evidence="7">
    <location>
        <begin position="223"/>
        <end position="242"/>
    </location>
</feature>
<dbReference type="Pfam" id="PF13424">
    <property type="entry name" value="TPR_12"/>
    <property type="match status" value="1"/>
</dbReference>
<keyword evidence="3" id="KW-0677">Repeat</keyword>
<dbReference type="Proteomes" id="UP000538292">
    <property type="component" value="Unassembled WGS sequence"/>
</dbReference>
<dbReference type="EMBL" id="JACEOL010000003">
    <property type="protein sequence ID" value="MBA4601048.1"/>
    <property type="molecule type" value="Genomic_DNA"/>
</dbReference>
<dbReference type="SUPFAM" id="SSF48452">
    <property type="entry name" value="TPR-like"/>
    <property type="match status" value="1"/>
</dbReference>
<keyword evidence="2" id="KW-0963">Cytoplasm</keyword>
<dbReference type="Pfam" id="PF13181">
    <property type="entry name" value="TPR_8"/>
    <property type="match status" value="1"/>
</dbReference>
<comment type="caution">
    <text evidence="8">The sequence shown here is derived from an EMBL/GenBank/DDBJ whole genome shotgun (WGS) entry which is preliminary data.</text>
</comment>
<dbReference type="InterPro" id="IPR011990">
    <property type="entry name" value="TPR-like_helical_dom_sf"/>
</dbReference>
<evidence type="ECO:0000256" key="3">
    <source>
        <dbReference type="ARBA" id="ARBA00022737"/>
    </source>
</evidence>
<evidence type="ECO:0000256" key="5">
    <source>
        <dbReference type="ARBA" id="ARBA00038253"/>
    </source>
</evidence>
<dbReference type="Gene3D" id="1.25.40.10">
    <property type="entry name" value="Tetratricopeptide repeat domain"/>
    <property type="match status" value="1"/>
</dbReference>
<evidence type="ECO:0000256" key="4">
    <source>
        <dbReference type="ARBA" id="ARBA00022803"/>
    </source>
</evidence>
<gene>
    <name evidence="8" type="ORF">H2C83_01635</name>
</gene>
<evidence type="ECO:0000313" key="8">
    <source>
        <dbReference type="EMBL" id="MBA4601048.1"/>
    </source>
</evidence>
<dbReference type="InterPro" id="IPR019734">
    <property type="entry name" value="TPR_rpt"/>
</dbReference>
<evidence type="ECO:0000313" key="9">
    <source>
        <dbReference type="Proteomes" id="UP000538292"/>
    </source>
</evidence>
<keyword evidence="4" id="KW-0802">TPR repeat</keyword>
<sequence>MKAVEKMWANQVEIETETLLNMYSLQAILYNKLKMYQEAIKVINPAIDIARREKQFDHCFELWTTLGVSYKNLGHPDMAKTCFYTASNLKHKIRKKFLLPAYNFTESGKLFLSEGNPDKAKELLVEAVKLSKKANDRLRQLDAQVALGDCCLRLDQFRDAVQQFEEASEMAKKLSFLDQECSIVLKLAQCYEDRDSVKYNKYYARFYQLSVKLLHGGEKSMWQNPSSLQKSEKEFQPDPPDG</sequence>
<evidence type="ECO:0000256" key="6">
    <source>
        <dbReference type="SAM" id="Coils"/>
    </source>
</evidence>
<dbReference type="SMART" id="SM00028">
    <property type="entry name" value="TPR"/>
    <property type="match status" value="4"/>
</dbReference>
<accession>A0A7W1XPS3</accession>
<protein>
    <submittedName>
        <fullName evidence="8">Tetratricopeptide repeat protein</fullName>
    </submittedName>
</protein>
<dbReference type="AlphaFoldDB" id="A0A7W1XPS3"/>
<dbReference type="RefSeq" id="WP_181737128.1">
    <property type="nucleotide sequence ID" value="NZ_JACEOL010000003.1"/>
</dbReference>
<dbReference type="PANTHER" id="PTHR46630">
    <property type="entry name" value="TETRATRICOPEPTIDE REPEAT PROTEIN 29"/>
    <property type="match status" value="1"/>
</dbReference>
<organism evidence="8 9">
    <name type="scientific">Thermoactinomyces mirandus</name>
    <dbReference type="NCBI Taxonomy" id="2756294"/>
    <lineage>
        <taxon>Bacteria</taxon>
        <taxon>Bacillati</taxon>
        <taxon>Bacillota</taxon>
        <taxon>Bacilli</taxon>
        <taxon>Bacillales</taxon>
        <taxon>Thermoactinomycetaceae</taxon>
        <taxon>Thermoactinomyces</taxon>
    </lineage>
</organism>
<dbReference type="PANTHER" id="PTHR46630:SF1">
    <property type="entry name" value="TETRATRICOPEPTIDE REPEAT PROTEIN 29"/>
    <property type="match status" value="1"/>
</dbReference>
<dbReference type="GO" id="GO:0005737">
    <property type="term" value="C:cytoplasm"/>
    <property type="evidence" value="ECO:0007669"/>
    <property type="project" value="UniProtKB-SubCell"/>
</dbReference>
<comment type="similarity">
    <text evidence="5">Belongs to the Rap family.</text>
</comment>